<evidence type="ECO:0008006" key="3">
    <source>
        <dbReference type="Google" id="ProtNLM"/>
    </source>
</evidence>
<evidence type="ECO:0000313" key="1">
    <source>
        <dbReference type="EMBL" id="TNU75862.1"/>
    </source>
</evidence>
<dbReference type="EMBL" id="VENP01000014">
    <property type="protein sequence ID" value="TNU75862.1"/>
    <property type="molecule type" value="Genomic_DNA"/>
</dbReference>
<sequence>MTLPAWRPLPLAPLVVLPTDGLCPPPLAIDPATALWAGATAPDVPPGPAERATSLRSLVPTGAIVVLGAAAWVHTGRVRPDALDVAYRTPRSTRTYRVRPRTLVLPPDEILVLGGVAVTTPAQTAADLLRFGALPGATPGQGELDAREVVAAVRALLDAGTRVAQVQRLLTSQPERAHARRAKALLAVVLADE</sequence>
<dbReference type="OrthoDB" id="3254844at2"/>
<dbReference type="RefSeq" id="WP_139986407.1">
    <property type="nucleotide sequence ID" value="NZ_VENP01000014.1"/>
</dbReference>
<dbReference type="AlphaFoldDB" id="A0A5C5BEI0"/>
<accession>A0A5C5BEI0</accession>
<proteinExistence type="predicted"/>
<protein>
    <recommendedName>
        <fullName evidence="3">AbiEi antitoxin C-terminal domain-containing protein</fullName>
    </recommendedName>
</protein>
<gene>
    <name evidence="1" type="ORF">FH969_05420</name>
</gene>
<comment type="caution">
    <text evidence="1">The sequence shown here is derived from an EMBL/GenBank/DDBJ whole genome shotgun (WGS) entry which is preliminary data.</text>
</comment>
<reference evidence="1 2" key="1">
    <citation type="submission" date="2019-06" db="EMBL/GenBank/DDBJ databases">
        <title>Draft genome sequence of Miniimonas arenae KCTC 19750T isolated from sea sand.</title>
        <authorList>
            <person name="Park S.-J."/>
        </authorList>
    </citation>
    <scope>NUCLEOTIDE SEQUENCE [LARGE SCALE GENOMIC DNA]</scope>
    <source>
        <strain evidence="1 2">KCTC 19750</strain>
    </source>
</reference>
<dbReference type="Proteomes" id="UP000313849">
    <property type="component" value="Unassembled WGS sequence"/>
</dbReference>
<name>A0A5C5BEI0_9MICO</name>
<keyword evidence="2" id="KW-1185">Reference proteome</keyword>
<organism evidence="1 2">
    <name type="scientific">Miniimonas arenae</name>
    <dbReference type="NCBI Taxonomy" id="676201"/>
    <lineage>
        <taxon>Bacteria</taxon>
        <taxon>Bacillati</taxon>
        <taxon>Actinomycetota</taxon>
        <taxon>Actinomycetes</taxon>
        <taxon>Micrococcales</taxon>
        <taxon>Beutenbergiaceae</taxon>
        <taxon>Miniimonas</taxon>
    </lineage>
</organism>
<evidence type="ECO:0000313" key="2">
    <source>
        <dbReference type="Proteomes" id="UP000313849"/>
    </source>
</evidence>